<dbReference type="AlphaFoldDB" id="A0AAN9T126"/>
<dbReference type="PANTHER" id="PTHR31422">
    <property type="entry name" value="BNAANNG28530D PROTEIN"/>
    <property type="match status" value="1"/>
</dbReference>
<evidence type="ECO:0000256" key="1">
    <source>
        <dbReference type="ARBA" id="ARBA00004370"/>
    </source>
</evidence>
<dbReference type="PANTHER" id="PTHR31422:SF1">
    <property type="entry name" value="GTD-BINDING DOMAIN-CONTAINING PROTEIN"/>
    <property type="match status" value="1"/>
</dbReference>
<evidence type="ECO:0000259" key="7">
    <source>
        <dbReference type="PROSITE" id="PS51775"/>
    </source>
</evidence>
<keyword evidence="3" id="KW-1133">Transmembrane helix</keyword>
<proteinExistence type="predicted"/>
<keyword evidence="5" id="KW-0175">Coiled coil</keyword>
<dbReference type="InterPro" id="IPR007656">
    <property type="entry name" value="GTD-bd"/>
</dbReference>
<evidence type="ECO:0000256" key="2">
    <source>
        <dbReference type="ARBA" id="ARBA00022692"/>
    </source>
</evidence>
<name>A0AAN9T126_PSOTE</name>
<evidence type="ECO:0000256" key="6">
    <source>
        <dbReference type="SAM" id="MobiDB-lite"/>
    </source>
</evidence>
<keyword evidence="2" id="KW-0812">Transmembrane</keyword>
<keyword evidence="9" id="KW-1185">Reference proteome</keyword>
<evidence type="ECO:0000256" key="4">
    <source>
        <dbReference type="ARBA" id="ARBA00023136"/>
    </source>
</evidence>
<accession>A0AAN9T126</accession>
<evidence type="ECO:0000313" key="8">
    <source>
        <dbReference type="EMBL" id="KAK7411713.1"/>
    </source>
</evidence>
<dbReference type="GO" id="GO:0080115">
    <property type="term" value="F:myosin XI tail binding"/>
    <property type="evidence" value="ECO:0007669"/>
    <property type="project" value="UniProtKB-ARBA"/>
</dbReference>
<dbReference type="Pfam" id="PF04576">
    <property type="entry name" value="Zein-binding"/>
    <property type="match status" value="1"/>
</dbReference>
<gene>
    <name evidence="8" type="ORF">VNO78_03150</name>
</gene>
<dbReference type="GO" id="GO:0016020">
    <property type="term" value="C:membrane"/>
    <property type="evidence" value="ECO:0007669"/>
    <property type="project" value="UniProtKB-SubCell"/>
</dbReference>
<keyword evidence="4" id="KW-0472">Membrane</keyword>
<dbReference type="EMBL" id="JAYMYS010000001">
    <property type="protein sequence ID" value="KAK7411713.1"/>
    <property type="molecule type" value="Genomic_DNA"/>
</dbReference>
<feature type="region of interest" description="Disordered" evidence="6">
    <location>
        <begin position="406"/>
        <end position="443"/>
    </location>
</feature>
<protein>
    <recommendedName>
        <fullName evidence="7">GTD-binding domain-containing protein</fullName>
    </recommendedName>
</protein>
<feature type="domain" description="GTD-binding" evidence="7">
    <location>
        <begin position="11"/>
        <end position="109"/>
    </location>
</feature>
<comment type="subcellular location">
    <subcellularLocation>
        <location evidence="1">Membrane</location>
    </subcellularLocation>
</comment>
<evidence type="ECO:0000313" key="9">
    <source>
        <dbReference type="Proteomes" id="UP001386955"/>
    </source>
</evidence>
<dbReference type="Proteomes" id="UP001386955">
    <property type="component" value="Unassembled WGS sequence"/>
</dbReference>
<feature type="coiled-coil region" evidence="5">
    <location>
        <begin position="17"/>
        <end position="90"/>
    </location>
</feature>
<dbReference type="PROSITE" id="PS51775">
    <property type="entry name" value="GTD_BINDING"/>
    <property type="match status" value="1"/>
</dbReference>
<feature type="compositionally biased region" description="Polar residues" evidence="6">
    <location>
        <begin position="431"/>
        <end position="443"/>
    </location>
</feature>
<evidence type="ECO:0000256" key="5">
    <source>
        <dbReference type="SAM" id="Coils"/>
    </source>
</evidence>
<comment type="caution">
    <text evidence="8">The sequence shown here is derived from an EMBL/GenBank/DDBJ whole genome shotgun (WGS) entry which is preliminary data.</text>
</comment>
<evidence type="ECO:0000256" key="3">
    <source>
        <dbReference type="ARBA" id="ARBA00022989"/>
    </source>
</evidence>
<sequence length="443" mass="49942">MRCPVMSRSKSDVQEMKDTLLVQQELLEKLYAELDEEREASATATSEALDMIVRLQGQMAVVKMEASHYKRVAEEKIGHAEVSLEAFEERMYQKEMQIASLEFQVQAYRKKLMSLGCELQEDLMLNGSDQRNGENGGQSSTFRRLYSMPPIHVLRAATKKRGSTGTVLDVIPRIMEESSDNNVAQPVLDSGTLDSFWNQIKELNEQVRVISDCAEGETSTNLRSRRGRSCSILSQVRAKKACDQTDRLVSTDLDEVSQGENAQNGGNVNDSTNLLNVHDVYEVPQTSKHGGKGVEKWNCDAENRLTKPDSVSEGMVESHLKLDAGKKNGMFMLKLHRAKDMIIGQKRLGMDVDCNFQAEFQKLSQGIERLERVMISSRQEIAHQGNGEEQLRLLEDIQTQLQLMPSERRSLKTKKATPKNDVSLAPLQEPLSHQSNPQNFLRK</sequence>
<reference evidence="8 9" key="1">
    <citation type="submission" date="2024-01" db="EMBL/GenBank/DDBJ databases">
        <title>The genomes of 5 underutilized Papilionoideae crops provide insights into root nodulation and disease resistanc.</title>
        <authorList>
            <person name="Jiang F."/>
        </authorList>
    </citation>
    <scope>NUCLEOTIDE SEQUENCE [LARGE SCALE GENOMIC DNA]</scope>
    <source>
        <strain evidence="8">DUOXIRENSHENG_FW03</strain>
        <tissue evidence="8">Leaves</tissue>
    </source>
</reference>
<organism evidence="8 9">
    <name type="scientific">Psophocarpus tetragonolobus</name>
    <name type="common">Winged bean</name>
    <name type="synonym">Dolichos tetragonolobus</name>
    <dbReference type="NCBI Taxonomy" id="3891"/>
    <lineage>
        <taxon>Eukaryota</taxon>
        <taxon>Viridiplantae</taxon>
        <taxon>Streptophyta</taxon>
        <taxon>Embryophyta</taxon>
        <taxon>Tracheophyta</taxon>
        <taxon>Spermatophyta</taxon>
        <taxon>Magnoliopsida</taxon>
        <taxon>eudicotyledons</taxon>
        <taxon>Gunneridae</taxon>
        <taxon>Pentapetalae</taxon>
        <taxon>rosids</taxon>
        <taxon>fabids</taxon>
        <taxon>Fabales</taxon>
        <taxon>Fabaceae</taxon>
        <taxon>Papilionoideae</taxon>
        <taxon>50 kb inversion clade</taxon>
        <taxon>NPAAA clade</taxon>
        <taxon>indigoferoid/millettioid clade</taxon>
        <taxon>Phaseoleae</taxon>
        <taxon>Psophocarpus</taxon>
    </lineage>
</organism>